<comment type="similarity">
    <text evidence="4">Belongs to the fabD family.</text>
</comment>
<sequence>MTRIFLFAGQGAQRAGMGRTEFERYPELEREASDLLGYSLRTLCLEDPDGLLGNTRYTQPAMYVVNALAYRMKLEESAPPDLALGHSLGEYNALEAAGAFTFAEGLRLVDARAAAMARITGGGMSAVVGMEETLIRFLLLRAGFDTIDLANLNTPQQTVLAGPLDDLAEFGTILEDAGARMAKKLAVSGPFHSRYMTPAAQELTPLLRATTFGRLRFPVISNHTAQPHHQNGIAELLIRQIDHPVRWAESIQPLTERDDAQFVEIGGTTLTSMVRQIRKVKVAA</sequence>
<accession>S5TMH5</accession>
<dbReference type="GO" id="GO:0004314">
    <property type="term" value="F:[acyl-carrier-protein] S-malonyltransferase activity"/>
    <property type="evidence" value="ECO:0007669"/>
    <property type="project" value="UniProtKB-EC"/>
</dbReference>
<keyword evidence="2 4" id="KW-0012">Acyltransferase</keyword>
<name>S5TMH5_9BACT</name>
<dbReference type="InterPro" id="IPR016036">
    <property type="entry name" value="Malonyl_transacylase_ACP-bd"/>
</dbReference>
<evidence type="ECO:0000256" key="4">
    <source>
        <dbReference type="PIRNR" id="PIRNR000446"/>
    </source>
</evidence>
<evidence type="ECO:0000259" key="6">
    <source>
        <dbReference type="SMART" id="SM00827"/>
    </source>
</evidence>
<dbReference type="Gene3D" id="3.30.70.250">
    <property type="entry name" value="Malonyl-CoA ACP transacylase, ACP-binding"/>
    <property type="match status" value="1"/>
</dbReference>
<dbReference type="GO" id="GO:0005829">
    <property type="term" value="C:cytosol"/>
    <property type="evidence" value="ECO:0007669"/>
    <property type="project" value="TreeGrafter"/>
</dbReference>
<comment type="catalytic activity">
    <reaction evidence="3 4">
        <text>holo-[ACP] + malonyl-CoA = malonyl-[ACP] + CoA</text>
        <dbReference type="Rhea" id="RHEA:41792"/>
        <dbReference type="Rhea" id="RHEA-COMP:9623"/>
        <dbReference type="Rhea" id="RHEA-COMP:9685"/>
        <dbReference type="ChEBI" id="CHEBI:57287"/>
        <dbReference type="ChEBI" id="CHEBI:57384"/>
        <dbReference type="ChEBI" id="CHEBI:64479"/>
        <dbReference type="ChEBI" id="CHEBI:78449"/>
        <dbReference type="EC" id="2.3.1.39"/>
    </reaction>
</comment>
<evidence type="ECO:0000256" key="3">
    <source>
        <dbReference type="ARBA" id="ARBA00048462"/>
    </source>
</evidence>
<dbReference type="InterPro" id="IPR024925">
    <property type="entry name" value="Malonyl_CoA-ACP_transAc"/>
</dbReference>
<evidence type="ECO:0000256" key="1">
    <source>
        <dbReference type="ARBA" id="ARBA00022679"/>
    </source>
</evidence>
<dbReference type="InterPro" id="IPR001227">
    <property type="entry name" value="Ac_transferase_dom_sf"/>
</dbReference>
<dbReference type="PANTHER" id="PTHR42681">
    <property type="entry name" value="MALONYL-COA-ACYL CARRIER PROTEIN TRANSACYLASE, MITOCHONDRIAL"/>
    <property type="match status" value="1"/>
</dbReference>
<dbReference type="EMBL" id="KF264549">
    <property type="protein sequence ID" value="AGS49588.1"/>
    <property type="molecule type" value="Genomic_DNA"/>
</dbReference>
<dbReference type="AlphaFoldDB" id="S5TMH5"/>
<evidence type="ECO:0000256" key="5">
    <source>
        <dbReference type="PIRSR" id="PIRSR000446-1"/>
    </source>
</evidence>
<feature type="domain" description="Malonyl-CoA:ACP transacylase (MAT)" evidence="6">
    <location>
        <begin position="6"/>
        <end position="281"/>
    </location>
</feature>
<dbReference type="InterPro" id="IPR016035">
    <property type="entry name" value="Acyl_Trfase/lysoPLipase"/>
</dbReference>
<keyword evidence="1 4" id="KW-0808">Transferase</keyword>
<dbReference type="InterPro" id="IPR004410">
    <property type="entry name" value="Malonyl_CoA-ACP_transAc_FabD"/>
</dbReference>
<evidence type="ECO:0000256" key="2">
    <source>
        <dbReference type="ARBA" id="ARBA00023315"/>
    </source>
</evidence>
<dbReference type="NCBIfam" id="TIGR00128">
    <property type="entry name" value="fabD"/>
    <property type="match status" value="1"/>
</dbReference>
<dbReference type="GO" id="GO:0006633">
    <property type="term" value="P:fatty acid biosynthetic process"/>
    <property type="evidence" value="ECO:0007669"/>
    <property type="project" value="TreeGrafter"/>
</dbReference>
<dbReference type="PIRSF" id="PIRSF000446">
    <property type="entry name" value="Mct"/>
    <property type="match status" value="1"/>
</dbReference>
<dbReference type="InterPro" id="IPR050858">
    <property type="entry name" value="Mal-CoA-ACP_Trans/PKS_FabD"/>
</dbReference>
<evidence type="ECO:0000313" key="7">
    <source>
        <dbReference type="EMBL" id="AGS49588.1"/>
    </source>
</evidence>
<feature type="active site" evidence="5">
    <location>
        <position position="87"/>
    </location>
</feature>
<dbReference type="EC" id="2.3.1.39" evidence="4"/>
<organism evidence="7">
    <name type="scientific">uncultured bacterium esnapd10</name>
    <dbReference type="NCBI Taxonomy" id="1366590"/>
    <lineage>
        <taxon>Bacteria</taxon>
        <taxon>environmental samples</taxon>
    </lineage>
</organism>
<dbReference type="PANTHER" id="PTHR42681:SF1">
    <property type="entry name" value="MALONYL-COA-ACYL CARRIER PROTEIN TRANSACYLASE, MITOCHONDRIAL"/>
    <property type="match status" value="1"/>
</dbReference>
<dbReference type="SUPFAM" id="SSF52151">
    <property type="entry name" value="FabD/lysophospholipase-like"/>
    <property type="match status" value="1"/>
</dbReference>
<reference evidence="7" key="1">
    <citation type="journal article" date="2013" name="Proc. Natl. Acad. Sci. U.S.A.">
        <title>Mapping gene clusters within arrayed metagenomic libraries to expand the structural diversity of biomedically relevant natural products.</title>
        <authorList>
            <person name="Owen J.G."/>
            <person name="Reddy B.V."/>
            <person name="Ternei M.A."/>
            <person name="Charlop-Powers Z."/>
            <person name="Calle P.Y."/>
            <person name="Kim J.H."/>
            <person name="Brady S.F."/>
        </authorList>
    </citation>
    <scope>NUCLEOTIDE SEQUENCE</scope>
</reference>
<dbReference type="Gene3D" id="3.40.366.10">
    <property type="entry name" value="Malonyl-Coenzyme A Acyl Carrier Protein, domain 2"/>
    <property type="match status" value="1"/>
</dbReference>
<protein>
    <recommendedName>
        <fullName evidence="4">Malonyl CoA-acyl carrier protein transacylase</fullName>
        <ecNumber evidence="4">2.3.1.39</ecNumber>
    </recommendedName>
</protein>
<dbReference type="InterPro" id="IPR014043">
    <property type="entry name" value="Acyl_transferase_dom"/>
</dbReference>
<dbReference type="Pfam" id="PF00698">
    <property type="entry name" value="Acyl_transf_1"/>
    <property type="match status" value="1"/>
</dbReference>
<dbReference type="SUPFAM" id="SSF55048">
    <property type="entry name" value="Probable ACP-binding domain of malonyl-CoA ACP transacylase"/>
    <property type="match status" value="1"/>
</dbReference>
<feature type="active site" evidence="5">
    <location>
        <position position="192"/>
    </location>
</feature>
<proteinExistence type="inferred from homology"/>
<dbReference type="SMART" id="SM00827">
    <property type="entry name" value="PKS_AT"/>
    <property type="match status" value="1"/>
</dbReference>